<sequence>MTDEIISRIEEDIVFGVYPPGGKLVEDQLGERFGLSRYNLRSALSILQEKGLVEKIPNRGVRVIEPTPKEIDELYEIRLLLESHAASQTPLPAHPSLIESLEIKNQEHKEAAAKGDLRAVFRHNLAFHSIQFSACPNEKLRDAIEQYARKVHIVRAVKYFDASHLERVIQQHAAIVSSLRGSDTWTYVQAVREHIPASSQAYRTAYELKYGVSGAS</sequence>
<dbReference type="Pfam" id="PF07729">
    <property type="entry name" value="FCD"/>
    <property type="match status" value="1"/>
</dbReference>
<dbReference type="SUPFAM" id="SSF46785">
    <property type="entry name" value="Winged helix' DNA-binding domain"/>
    <property type="match status" value="1"/>
</dbReference>
<dbReference type="EMBL" id="JBBMQO010000009">
    <property type="protein sequence ID" value="MEM5502942.1"/>
    <property type="molecule type" value="Genomic_DNA"/>
</dbReference>
<keyword evidence="2" id="KW-0238">DNA-binding</keyword>
<organism evidence="5 6">
    <name type="scientific">Ahrensia kielensis</name>
    <dbReference type="NCBI Taxonomy" id="76980"/>
    <lineage>
        <taxon>Bacteria</taxon>
        <taxon>Pseudomonadati</taxon>
        <taxon>Pseudomonadota</taxon>
        <taxon>Alphaproteobacteria</taxon>
        <taxon>Hyphomicrobiales</taxon>
        <taxon>Ahrensiaceae</taxon>
        <taxon>Ahrensia</taxon>
    </lineage>
</organism>
<gene>
    <name evidence="5" type="ORF">WNY59_15225</name>
</gene>
<dbReference type="CDD" id="cd07377">
    <property type="entry name" value="WHTH_GntR"/>
    <property type="match status" value="1"/>
</dbReference>
<dbReference type="Gene3D" id="1.20.120.530">
    <property type="entry name" value="GntR ligand-binding domain-like"/>
    <property type="match status" value="1"/>
</dbReference>
<keyword evidence="3" id="KW-0804">Transcription</keyword>
<dbReference type="PROSITE" id="PS50949">
    <property type="entry name" value="HTH_GNTR"/>
    <property type="match status" value="1"/>
</dbReference>
<evidence type="ECO:0000256" key="1">
    <source>
        <dbReference type="ARBA" id="ARBA00023015"/>
    </source>
</evidence>
<evidence type="ECO:0000313" key="6">
    <source>
        <dbReference type="Proteomes" id="UP001477870"/>
    </source>
</evidence>
<dbReference type="SMART" id="SM00345">
    <property type="entry name" value="HTH_GNTR"/>
    <property type="match status" value="1"/>
</dbReference>
<accession>A0ABU9T9Y5</accession>
<dbReference type="RefSeq" id="WP_018690371.1">
    <property type="nucleotide sequence ID" value="NZ_JBBMQO010000009.1"/>
</dbReference>
<dbReference type="PANTHER" id="PTHR43537">
    <property type="entry name" value="TRANSCRIPTIONAL REGULATOR, GNTR FAMILY"/>
    <property type="match status" value="1"/>
</dbReference>
<dbReference type="InterPro" id="IPR036390">
    <property type="entry name" value="WH_DNA-bd_sf"/>
</dbReference>
<keyword evidence="6" id="KW-1185">Reference proteome</keyword>
<name>A0ABU9T9Y5_9HYPH</name>
<comment type="caution">
    <text evidence="5">The sequence shown here is derived from an EMBL/GenBank/DDBJ whole genome shotgun (WGS) entry which is preliminary data.</text>
</comment>
<feature type="domain" description="HTH gntR-type" evidence="4">
    <location>
        <begin position="1"/>
        <end position="66"/>
    </location>
</feature>
<evidence type="ECO:0000256" key="2">
    <source>
        <dbReference type="ARBA" id="ARBA00023125"/>
    </source>
</evidence>
<dbReference type="Pfam" id="PF00392">
    <property type="entry name" value="GntR"/>
    <property type="match status" value="1"/>
</dbReference>
<dbReference type="Gene3D" id="1.10.10.10">
    <property type="entry name" value="Winged helix-like DNA-binding domain superfamily/Winged helix DNA-binding domain"/>
    <property type="match status" value="1"/>
</dbReference>
<dbReference type="PANTHER" id="PTHR43537:SF49">
    <property type="entry name" value="TRANSCRIPTIONAL REGULATORY PROTEIN"/>
    <property type="match status" value="1"/>
</dbReference>
<proteinExistence type="predicted"/>
<dbReference type="InterPro" id="IPR008920">
    <property type="entry name" value="TF_FadR/GntR_C"/>
</dbReference>
<dbReference type="SUPFAM" id="SSF48008">
    <property type="entry name" value="GntR ligand-binding domain-like"/>
    <property type="match status" value="1"/>
</dbReference>
<dbReference type="SMART" id="SM00895">
    <property type="entry name" value="FCD"/>
    <property type="match status" value="1"/>
</dbReference>
<evidence type="ECO:0000259" key="4">
    <source>
        <dbReference type="PROSITE" id="PS50949"/>
    </source>
</evidence>
<dbReference type="Proteomes" id="UP001477870">
    <property type="component" value="Unassembled WGS sequence"/>
</dbReference>
<protein>
    <submittedName>
        <fullName evidence="5">GntR family transcriptional regulator</fullName>
    </submittedName>
</protein>
<evidence type="ECO:0000256" key="3">
    <source>
        <dbReference type="ARBA" id="ARBA00023163"/>
    </source>
</evidence>
<reference evidence="5 6" key="1">
    <citation type="submission" date="2024-03" db="EMBL/GenBank/DDBJ databases">
        <title>Community enrichment and isolation of bacterial strains for fucoidan degradation.</title>
        <authorList>
            <person name="Sichert A."/>
        </authorList>
    </citation>
    <scope>NUCLEOTIDE SEQUENCE [LARGE SCALE GENOMIC DNA]</scope>
    <source>
        <strain evidence="5 6">AS62</strain>
    </source>
</reference>
<dbReference type="InterPro" id="IPR036388">
    <property type="entry name" value="WH-like_DNA-bd_sf"/>
</dbReference>
<evidence type="ECO:0000313" key="5">
    <source>
        <dbReference type="EMBL" id="MEM5502942.1"/>
    </source>
</evidence>
<dbReference type="InterPro" id="IPR011711">
    <property type="entry name" value="GntR_C"/>
</dbReference>
<dbReference type="InterPro" id="IPR000524">
    <property type="entry name" value="Tscrpt_reg_HTH_GntR"/>
</dbReference>
<keyword evidence="1" id="KW-0805">Transcription regulation</keyword>